<feature type="compositionally biased region" description="Polar residues" evidence="1">
    <location>
        <begin position="542"/>
        <end position="553"/>
    </location>
</feature>
<feature type="compositionally biased region" description="Low complexity" evidence="1">
    <location>
        <begin position="656"/>
        <end position="676"/>
    </location>
</feature>
<feature type="region of interest" description="Disordered" evidence="1">
    <location>
        <begin position="586"/>
        <end position="633"/>
    </location>
</feature>
<feature type="compositionally biased region" description="Low complexity" evidence="1">
    <location>
        <begin position="695"/>
        <end position="705"/>
    </location>
</feature>
<feature type="compositionally biased region" description="Low complexity" evidence="1">
    <location>
        <begin position="716"/>
        <end position="741"/>
    </location>
</feature>
<sequence>MSTPTPAPHTSSSSPSASGRTPFAIVTLVTTDDYLPGALALSASLAKHLPASTDQASRASDNALARTSETPRQDIHTIALVTPASLSPRTIKSLARRFDRVVGVEHISLATCIVDEATKKLAATASGVGGAQQGSQDAKLGRRIRRQAARNLALLGRPDLGESAGAALTKLHAFRLDAYKRVLFLDADTIVLRPIHHLFGLAPSPLYAAPDIGWPDAFNSGVLLLQPSASTFASIRSFAATTGTWDGADQGLLNDFFGGERNRGQEGSGGGWDRLSFTYNATPNGGYTYAPAYTASGSHRAATRVVHSSRGVEIVEEEEEGQFEVPTYQAAWERSETGVAPSSGAGNVDDLRAMFGEGRTSVSDIASRHAAVGAYYSLPLEGRTSLIPPPADVWEDAGDSTDEEAEARKRKVAADAHRARQAAEMASSGQAVKPQHASSTSPTGDGTWSPPHLSWNPAMGPPPSDSYQMAAPPDAYYENAWESNDGSRHAFFRPAADERARADEASRRRALERLQREHWFDNLGSDRPDPNAVKAVFPWEQGKQTVSSSSQPASHGGNGSRGLPQILSYTNAWDVEGSLGRFGADRWRPSMDEGQSRGVQTEADVVTRGSQTKRGRYKHWSGGTGSSSAQADGSIEDIRRDEGAKDSALGVYAVDSSSTPTAAAAASPEAMMGSAARPSMTGRARIRPDGTYDDSASSSSSFAGSLQDPSNALRDLTLQQSSLSARSAATTAAATTMTRQAGHASRAEAASSDPNWHS</sequence>
<organism evidence="2 3">
    <name type="scientific">Ceraceosorus bombacis</name>
    <dbReference type="NCBI Taxonomy" id="401625"/>
    <lineage>
        <taxon>Eukaryota</taxon>
        <taxon>Fungi</taxon>
        <taxon>Dikarya</taxon>
        <taxon>Basidiomycota</taxon>
        <taxon>Ustilaginomycotina</taxon>
        <taxon>Exobasidiomycetes</taxon>
        <taxon>Ceraceosorales</taxon>
        <taxon>Ceraceosoraceae</taxon>
        <taxon>Ceraceosorus</taxon>
    </lineage>
</organism>
<dbReference type="EMBL" id="CCYA01000247">
    <property type="protein sequence ID" value="CEH14697.1"/>
    <property type="molecule type" value="Genomic_DNA"/>
</dbReference>
<name>A0A0P1BFL9_9BASI</name>
<dbReference type="InterPro" id="IPR002495">
    <property type="entry name" value="Glyco_trans_8"/>
</dbReference>
<dbReference type="OrthoDB" id="2014201at2759"/>
<keyword evidence="3" id="KW-1185">Reference proteome</keyword>
<dbReference type="SUPFAM" id="SSF53448">
    <property type="entry name" value="Nucleotide-diphospho-sugar transferases"/>
    <property type="match status" value="1"/>
</dbReference>
<evidence type="ECO:0000313" key="2">
    <source>
        <dbReference type="EMBL" id="CEH14697.1"/>
    </source>
</evidence>
<dbReference type="STRING" id="401625.A0A0P1BFL9"/>
<dbReference type="Gene3D" id="3.90.550.10">
    <property type="entry name" value="Spore Coat Polysaccharide Biosynthesis Protein SpsA, Chain A"/>
    <property type="match status" value="1"/>
</dbReference>
<feature type="compositionally biased region" description="Basic and acidic residues" evidence="1">
    <location>
        <begin position="586"/>
        <end position="595"/>
    </location>
</feature>
<dbReference type="InterPro" id="IPR050587">
    <property type="entry name" value="GNT1/Glycosyltrans_8"/>
</dbReference>
<feature type="region of interest" description="Disordered" evidence="1">
    <location>
        <begin position="542"/>
        <end position="562"/>
    </location>
</feature>
<proteinExistence type="predicted"/>
<dbReference type="GO" id="GO:0016757">
    <property type="term" value="F:glycosyltransferase activity"/>
    <property type="evidence" value="ECO:0007669"/>
    <property type="project" value="InterPro"/>
</dbReference>
<feature type="compositionally biased region" description="Polar residues" evidence="1">
    <location>
        <begin position="436"/>
        <end position="446"/>
    </location>
</feature>
<protein>
    <submittedName>
        <fullName evidence="2">Glycosyl transferase, family 8-glycogenin</fullName>
    </submittedName>
</protein>
<feature type="compositionally biased region" description="Acidic residues" evidence="1">
    <location>
        <begin position="393"/>
        <end position="405"/>
    </location>
</feature>
<dbReference type="Proteomes" id="UP000054845">
    <property type="component" value="Unassembled WGS sequence"/>
</dbReference>
<dbReference type="AlphaFoldDB" id="A0A0P1BFL9"/>
<evidence type="ECO:0000256" key="1">
    <source>
        <dbReference type="SAM" id="MobiDB-lite"/>
    </source>
</evidence>
<dbReference type="PANTHER" id="PTHR11183">
    <property type="entry name" value="GLYCOGENIN SUBFAMILY MEMBER"/>
    <property type="match status" value="1"/>
</dbReference>
<dbReference type="Pfam" id="PF01501">
    <property type="entry name" value="Glyco_transf_8"/>
    <property type="match status" value="1"/>
</dbReference>
<accession>A0A0P1BFL9</accession>
<keyword evidence="2" id="KW-0808">Transferase</keyword>
<evidence type="ECO:0000313" key="3">
    <source>
        <dbReference type="Proteomes" id="UP000054845"/>
    </source>
</evidence>
<dbReference type="InterPro" id="IPR029044">
    <property type="entry name" value="Nucleotide-diphossugar_trans"/>
</dbReference>
<feature type="region of interest" description="Disordered" evidence="1">
    <location>
        <begin position="655"/>
        <end position="758"/>
    </location>
</feature>
<reference evidence="2 3" key="1">
    <citation type="submission" date="2014-09" db="EMBL/GenBank/DDBJ databases">
        <authorList>
            <person name="Magalhaes I.L.F."/>
            <person name="Oliveira U."/>
            <person name="Santos F.R."/>
            <person name="Vidigal T.H.D.A."/>
            <person name="Brescovit A.D."/>
            <person name="Santos A.J."/>
        </authorList>
    </citation>
    <scope>NUCLEOTIDE SEQUENCE [LARGE SCALE GENOMIC DNA]</scope>
</reference>
<feature type="region of interest" description="Disordered" evidence="1">
    <location>
        <begin position="386"/>
        <end position="471"/>
    </location>
</feature>